<gene>
    <name evidence="7" type="ORF">ABUH87_07770</name>
</gene>
<organism evidence="7 8">
    <name type="scientific">Novosphingobium rhizovicinum</name>
    <dbReference type="NCBI Taxonomy" id="3228928"/>
    <lineage>
        <taxon>Bacteria</taxon>
        <taxon>Pseudomonadati</taxon>
        <taxon>Pseudomonadota</taxon>
        <taxon>Alphaproteobacteria</taxon>
        <taxon>Sphingomonadales</taxon>
        <taxon>Sphingomonadaceae</taxon>
        <taxon>Novosphingobium</taxon>
    </lineage>
</organism>
<comment type="caution">
    <text evidence="7">The sequence shown here is derived from an EMBL/GenBank/DDBJ whole genome shotgun (WGS) entry which is preliminary data.</text>
</comment>
<keyword evidence="4" id="KW-0378">Hydrolase</keyword>
<dbReference type="Gene3D" id="3.40.960.10">
    <property type="entry name" value="VSR Endonuclease"/>
    <property type="match status" value="1"/>
</dbReference>
<dbReference type="Pfam" id="PF03852">
    <property type="entry name" value="Vsr"/>
    <property type="match status" value="1"/>
</dbReference>
<dbReference type="CDD" id="cd00221">
    <property type="entry name" value="Vsr"/>
    <property type="match status" value="1"/>
</dbReference>
<keyword evidence="8" id="KW-1185">Reference proteome</keyword>
<dbReference type="NCBIfam" id="TIGR00632">
    <property type="entry name" value="vsr"/>
    <property type="match status" value="1"/>
</dbReference>
<dbReference type="EMBL" id="JBFNXR010000021">
    <property type="protein sequence ID" value="MEW9855077.1"/>
    <property type="molecule type" value="Genomic_DNA"/>
</dbReference>
<evidence type="ECO:0000256" key="3">
    <source>
        <dbReference type="ARBA" id="ARBA00022763"/>
    </source>
</evidence>
<evidence type="ECO:0000256" key="4">
    <source>
        <dbReference type="ARBA" id="ARBA00022801"/>
    </source>
</evidence>
<evidence type="ECO:0000313" key="8">
    <source>
        <dbReference type="Proteomes" id="UP001556118"/>
    </source>
</evidence>
<evidence type="ECO:0000256" key="6">
    <source>
        <dbReference type="ARBA" id="ARBA00029466"/>
    </source>
</evidence>
<dbReference type="SUPFAM" id="SSF52980">
    <property type="entry name" value="Restriction endonuclease-like"/>
    <property type="match status" value="1"/>
</dbReference>
<keyword evidence="3" id="KW-0227">DNA damage</keyword>
<keyword evidence="1" id="KW-0540">Nuclease</keyword>
<protein>
    <submittedName>
        <fullName evidence="7">Very short patch repair endonuclease</fullName>
    </submittedName>
</protein>
<dbReference type="InterPro" id="IPR011335">
    <property type="entry name" value="Restrct_endonuc-II-like"/>
</dbReference>
<reference evidence="7 8" key="1">
    <citation type="submission" date="2024-06" db="EMBL/GenBank/DDBJ databases">
        <title>Novosphingobium rhizovicinus M1R2S20.</title>
        <authorList>
            <person name="Sun J.-Q."/>
        </authorList>
    </citation>
    <scope>NUCLEOTIDE SEQUENCE [LARGE SCALE GENOMIC DNA]</scope>
    <source>
        <strain evidence="7 8">M1R2S20</strain>
    </source>
</reference>
<evidence type="ECO:0000313" key="7">
    <source>
        <dbReference type="EMBL" id="MEW9855077.1"/>
    </source>
</evidence>
<dbReference type="Proteomes" id="UP001556118">
    <property type="component" value="Unassembled WGS sequence"/>
</dbReference>
<name>A0ABV3RAH1_9SPHN</name>
<keyword evidence="5" id="KW-0234">DNA repair</keyword>
<proteinExistence type="inferred from homology"/>
<evidence type="ECO:0000256" key="2">
    <source>
        <dbReference type="ARBA" id="ARBA00022759"/>
    </source>
</evidence>
<dbReference type="RefSeq" id="WP_367772090.1">
    <property type="nucleotide sequence ID" value="NZ_JBFNXR010000021.1"/>
</dbReference>
<comment type="similarity">
    <text evidence="6">Belongs to the Vsr family.</text>
</comment>
<evidence type="ECO:0000256" key="1">
    <source>
        <dbReference type="ARBA" id="ARBA00022722"/>
    </source>
</evidence>
<evidence type="ECO:0000256" key="5">
    <source>
        <dbReference type="ARBA" id="ARBA00023204"/>
    </source>
</evidence>
<dbReference type="GO" id="GO:0004519">
    <property type="term" value="F:endonuclease activity"/>
    <property type="evidence" value="ECO:0007669"/>
    <property type="project" value="UniProtKB-KW"/>
</dbReference>
<accession>A0ABV3RAH1</accession>
<dbReference type="InterPro" id="IPR004603">
    <property type="entry name" value="DNA_mismatch_endonuc_vsr"/>
</dbReference>
<keyword evidence="2 7" id="KW-0255">Endonuclease</keyword>
<sequence>MPDVVAPEVRSRMMSGIRGRDTRPEMLLRKGIFAMGWRYRLHARHLAGKPDLVFSARRALIFANGCFWHGHDCHLFKWPKTREVFWREKIGANIRRDARVREQLRAEGWRILEVWECTLKGRERRPLEDVLACCDAFLRGDDPFCSIGPDRRVPAESGGAADGCSE</sequence>